<proteinExistence type="predicted"/>
<gene>
    <name evidence="1" type="ORF">APQ14_06310</name>
</gene>
<dbReference type="Proteomes" id="UP000057389">
    <property type="component" value="Unassembled WGS sequence"/>
</dbReference>
<organism evidence="1 2">
    <name type="scientific">Vibrio toranzoniae</name>
    <dbReference type="NCBI Taxonomy" id="1194427"/>
    <lineage>
        <taxon>Bacteria</taxon>
        <taxon>Pseudomonadati</taxon>
        <taxon>Pseudomonadota</taxon>
        <taxon>Gammaproteobacteria</taxon>
        <taxon>Vibrionales</taxon>
        <taxon>Vibrionaceae</taxon>
        <taxon>Vibrio</taxon>
    </lineage>
</organism>
<evidence type="ECO:0000313" key="2">
    <source>
        <dbReference type="Proteomes" id="UP000057389"/>
    </source>
</evidence>
<comment type="caution">
    <text evidence="1">The sequence shown here is derived from an EMBL/GenBank/DDBJ whole genome shotgun (WGS) entry which is preliminary data.</text>
</comment>
<dbReference type="AlphaFoldDB" id="A0A120DGR8"/>
<sequence>MHTFDAVVSPFYNADHIKSISSELADQVSLNRHHCLSAHKKFTKEAYFSFIFLPLKGYIADLQRDLDV</sequence>
<name>A0A120DGR8_9VIBR</name>
<accession>A0A120DGR8</accession>
<protein>
    <submittedName>
        <fullName evidence="1">Uncharacterized protein</fullName>
    </submittedName>
</protein>
<reference evidence="1 2" key="1">
    <citation type="submission" date="2015-11" db="EMBL/GenBank/DDBJ databases">
        <title>Draft WGS of Vibrio toranzoniae.</title>
        <authorList>
            <person name="Lasa A."/>
            <person name="Romalde J.L."/>
        </authorList>
    </citation>
    <scope>NUCLEOTIDE SEQUENCE [LARGE SCALE GENOMIC DNA]</scope>
    <source>
        <strain evidence="1 2">Vb 10.8</strain>
    </source>
</reference>
<keyword evidence="2" id="KW-1185">Reference proteome</keyword>
<evidence type="ECO:0000313" key="1">
    <source>
        <dbReference type="EMBL" id="KWU01311.1"/>
    </source>
</evidence>
<dbReference type="EMBL" id="LMXU01000014">
    <property type="protein sequence ID" value="KWU01311.1"/>
    <property type="molecule type" value="Genomic_DNA"/>
</dbReference>